<keyword evidence="1" id="KW-0812">Transmembrane</keyword>
<evidence type="ECO:0000313" key="3">
    <source>
        <dbReference type="Proteomes" id="UP001607303"/>
    </source>
</evidence>
<keyword evidence="1" id="KW-0472">Membrane</keyword>
<dbReference type="AlphaFoldDB" id="A0ABD2BZY8"/>
<gene>
    <name evidence="2" type="ORF">V1477_011674</name>
</gene>
<dbReference type="Proteomes" id="UP001607303">
    <property type="component" value="Unassembled WGS sequence"/>
</dbReference>
<protein>
    <submittedName>
        <fullName evidence="2">Uncharacterized protein</fullName>
    </submittedName>
</protein>
<name>A0ABD2BZY8_VESMC</name>
<proteinExistence type="predicted"/>
<evidence type="ECO:0000256" key="1">
    <source>
        <dbReference type="SAM" id="Phobius"/>
    </source>
</evidence>
<organism evidence="2 3">
    <name type="scientific">Vespula maculifrons</name>
    <name type="common">Eastern yellow jacket</name>
    <name type="synonym">Wasp</name>
    <dbReference type="NCBI Taxonomy" id="7453"/>
    <lineage>
        <taxon>Eukaryota</taxon>
        <taxon>Metazoa</taxon>
        <taxon>Ecdysozoa</taxon>
        <taxon>Arthropoda</taxon>
        <taxon>Hexapoda</taxon>
        <taxon>Insecta</taxon>
        <taxon>Pterygota</taxon>
        <taxon>Neoptera</taxon>
        <taxon>Endopterygota</taxon>
        <taxon>Hymenoptera</taxon>
        <taxon>Apocrita</taxon>
        <taxon>Aculeata</taxon>
        <taxon>Vespoidea</taxon>
        <taxon>Vespidae</taxon>
        <taxon>Vespinae</taxon>
        <taxon>Vespula</taxon>
    </lineage>
</organism>
<reference evidence="2 3" key="1">
    <citation type="journal article" date="2024" name="Ann. Entomol. Soc. Am.">
        <title>Genomic analyses of the southern and eastern yellowjacket wasps (Hymenoptera: Vespidae) reveal evolutionary signatures of social life.</title>
        <authorList>
            <person name="Catto M.A."/>
            <person name="Caine P.B."/>
            <person name="Orr S.E."/>
            <person name="Hunt B.G."/>
            <person name="Goodisman M.A.D."/>
        </authorList>
    </citation>
    <scope>NUCLEOTIDE SEQUENCE [LARGE SCALE GENOMIC DNA]</scope>
    <source>
        <strain evidence="2">232</strain>
        <tissue evidence="2">Head and thorax</tissue>
    </source>
</reference>
<keyword evidence="1" id="KW-1133">Transmembrane helix</keyword>
<comment type="caution">
    <text evidence="2">The sequence shown here is derived from an EMBL/GenBank/DDBJ whole genome shotgun (WGS) entry which is preliminary data.</text>
</comment>
<feature type="transmembrane region" description="Helical" evidence="1">
    <location>
        <begin position="94"/>
        <end position="110"/>
    </location>
</feature>
<feature type="transmembrane region" description="Helical" evidence="1">
    <location>
        <begin position="20"/>
        <end position="36"/>
    </location>
</feature>
<accession>A0ABD2BZY8</accession>
<feature type="transmembrane region" description="Helical" evidence="1">
    <location>
        <begin position="42"/>
        <end position="62"/>
    </location>
</feature>
<sequence length="111" mass="13471">MLPGKKELMTGNYSLKRQYYCYFFVALYMLHLHLIYKQKQAICIPLKITCIIFFCIYASIIYKKEQRKLVVKMTTFFDVVHIVLTMLYKMFYKYLLLFVIDIIYISNLYAK</sequence>
<dbReference type="EMBL" id="JAYRBN010000063">
    <property type="protein sequence ID" value="KAL2738315.1"/>
    <property type="molecule type" value="Genomic_DNA"/>
</dbReference>
<evidence type="ECO:0000313" key="2">
    <source>
        <dbReference type="EMBL" id="KAL2738315.1"/>
    </source>
</evidence>
<keyword evidence="3" id="KW-1185">Reference proteome</keyword>